<proteinExistence type="predicted"/>
<dbReference type="GO" id="GO:0003700">
    <property type="term" value="F:DNA-binding transcription factor activity"/>
    <property type="evidence" value="ECO:0007669"/>
    <property type="project" value="InterPro"/>
</dbReference>
<dbReference type="Proteomes" id="UP000000493">
    <property type="component" value="Chromosome"/>
</dbReference>
<feature type="domain" description="HTH araC/xylS-type" evidence="4">
    <location>
        <begin position="177"/>
        <end position="276"/>
    </location>
</feature>
<dbReference type="Gene3D" id="1.10.10.60">
    <property type="entry name" value="Homeodomain-like"/>
    <property type="match status" value="2"/>
</dbReference>
<reference evidence="6" key="1">
    <citation type="submission" date="2011-06" db="EMBL/GenBank/DDBJ databases">
        <title>The complete genome of chromosome of Runella slithyformis DSM 19594.</title>
        <authorList>
            <consortium name="US DOE Joint Genome Institute (JGI-PGF)"/>
            <person name="Lucas S."/>
            <person name="Han J."/>
            <person name="Lapidus A."/>
            <person name="Bruce D."/>
            <person name="Goodwin L."/>
            <person name="Pitluck S."/>
            <person name="Peters L."/>
            <person name="Kyrpides N."/>
            <person name="Mavromatis K."/>
            <person name="Ivanova N."/>
            <person name="Ovchinnikova G."/>
            <person name="Zhang X."/>
            <person name="Misra M."/>
            <person name="Detter J.C."/>
            <person name="Tapia R."/>
            <person name="Han C."/>
            <person name="Land M."/>
            <person name="Hauser L."/>
            <person name="Markowitz V."/>
            <person name="Cheng J.-F."/>
            <person name="Hugenholtz P."/>
            <person name="Woyke T."/>
            <person name="Wu D."/>
            <person name="Tindall B."/>
            <person name="Faehrich R."/>
            <person name="Brambilla E."/>
            <person name="Klenk H.-P."/>
            <person name="Eisen J.A."/>
        </authorList>
    </citation>
    <scope>NUCLEOTIDE SEQUENCE [LARGE SCALE GENOMIC DNA]</scope>
    <source>
        <strain evidence="6">ATCC 29530 / DSM 19594 / LMG 11500 / NCIMB 11436 / LSU 4</strain>
    </source>
</reference>
<keyword evidence="6" id="KW-1185">Reference proteome</keyword>
<evidence type="ECO:0000313" key="5">
    <source>
        <dbReference type="EMBL" id="AEI49924.1"/>
    </source>
</evidence>
<evidence type="ECO:0000313" key="6">
    <source>
        <dbReference type="Proteomes" id="UP000000493"/>
    </source>
</evidence>
<evidence type="ECO:0000256" key="2">
    <source>
        <dbReference type="ARBA" id="ARBA00023125"/>
    </source>
</evidence>
<gene>
    <name evidence="5" type="ordered locus">Runsl_3563</name>
</gene>
<dbReference type="SUPFAM" id="SSF46689">
    <property type="entry name" value="Homeodomain-like"/>
    <property type="match status" value="1"/>
</dbReference>
<dbReference type="InterPro" id="IPR009057">
    <property type="entry name" value="Homeodomain-like_sf"/>
</dbReference>
<dbReference type="InterPro" id="IPR018060">
    <property type="entry name" value="HTH_AraC"/>
</dbReference>
<dbReference type="PROSITE" id="PS00041">
    <property type="entry name" value="HTH_ARAC_FAMILY_1"/>
    <property type="match status" value="1"/>
</dbReference>
<dbReference type="AlphaFoldDB" id="A0A7U3ZMH4"/>
<dbReference type="PANTHER" id="PTHR47893">
    <property type="entry name" value="REGULATORY PROTEIN PCHR"/>
    <property type="match status" value="1"/>
</dbReference>
<evidence type="ECO:0000256" key="1">
    <source>
        <dbReference type="ARBA" id="ARBA00023015"/>
    </source>
</evidence>
<evidence type="ECO:0000256" key="3">
    <source>
        <dbReference type="ARBA" id="ARBA00023163"/>
    </source>
</evidence>
<dbReference type="Pfam" id="PF12833">
    <property type="entry name" value="HTH_18"/>
    <property type="match status" value="1"/>
</dbReference>
<dbReference type="InterPro" id="IPR018062">
    <property type="entry name" value="HTH_AraC-typ_CS"/>
</dbReference>
<organism evidence="5 6">
    <name type="scientific">Runella slithyformis (strain ATCC 29530 / DSM 19594 / LMG 11500 / NCIMB 11436 / LSU 4)</name>
    <dbReference type="NCBI Taxonomy" id="761193"/>
    <lineage>
        <taxon>Bacteria</taxon>
        <taxon>Pseudomonadati</taxon>
        <taxon>Bacteroidota</taxon>
        <taxon>Cytophagia</taxon>
        <taxon>Cytophagales</taxon>
        <taxon>Spirosomataceae</taxon>
        <taxon>Runella</taxon>
    </lineage>
</organism>
<dbReference type="SMART" id="SM00342">
    <property type="entry name" value="HTH_ARAC"/>
    <property type="match status" value="1"/>
</dbReference>
<dbReference type="EMBL" id="CP002859">
    <property type="protein sequence ID" value="AEI49924.1"/>
    <property type="molecule type" value="Genomic_DNA"/>
</dbReference>
<keyword evidence="3" id="KW-0804">Transcription</keyword>
<name>A0A7U3ZMH4_RUNSL</name>
<evidence type="ECO:0000259" key="4">
    <source>
        <dbReference type="PROSITE" id="PS01124"/>
    </source>
</evidence>
<dbReference type="InterPro" id="IPR053142">
    <property type="entry name" value="PchR_regulatory_protein"/>
</dbReference>
<dbReference type="PROSITE" id="PS01124">
    <property type="entry name" value="HTH_ARAC_FAMILY_2"/>
    <property type="match status" value="1"/>
</dbReference>
<dbReference type="PANTHER" id="PTHR47893:SF1">
    <property type="entry name" value="REGULATORY PROTEIN PCHR"/>
    <property type="match status" value="1"/>
</dbReference>
<protein>
    <submittedName>
        <fullName evidence="5">Transcriptional regulator, AraC family</fullName>
    </submittedName>
</protein>
<sequence length="278" mass="32330">MSTIHNPNVTFKGTTLTLDKGLDAEFIIMSGKILLPAVEEGFTCLWESSELVRVYRARQITQAKTQFLSFREEKIEIEPLKKYRTVRLLKISISTEWLTENNLSDSFSQIKNLYDFVSLPSFYESLDAQLLGLVRNSDPARLNSNLRLKSALFSYLNSYFEVLRSPKVLKNDRLKIEWVVNNYMLQFEQPIPTITELSEQLSMSESKFKYLFKEAFGMPFYQYYQQKRMQQAAEWLKSGELNVTGVSQKLGYSHPIKFIGQFKKLFGVTPLRYAKGKE</sequence>
<accession>A0A7U3ZMH4</accession>
<dbReference type="GO" id="GO:0043565">
    <property type="term" value="F:sequence-specific DNA binding"/>
    <property type="evidence" value="ECO:0007669"/>
    <property type="project" value="InterPro"/>
</dbReference>
<keyword evidence="1" id="KW-0805">Transcription regulation</keyword>
<dbReference type="KEGG" id="rsi:Runsl_3563"/>
<keyword evidence="2" id="KW-0238">DNA-binding</keyword>
<reference evidence="5 6" key="2">
    <citation type="journal article" date="2012" name="Stand. Genomic Sci.">
        <title>Complete genome sequence of the aquatic bacterium Runella slithyformis type strain (LSU 4(T)).</title>
        <authorList>
            <person name="Copeland A."/>
            <person name="Zhang X."/>
            <person name="Misra M."/>
            <person name="Lapidus A."/>
            <person name="Nolan M."/>
            <person name="Lucas S."/>
            <person name="Deshpande S."/>
            <person name="Cheng J.F."/>
            <person name="Tapia R."/>
            <person name="Goodwin L.A."/>
            <person name="Pitluck S."/>
            <person name="Liolios K."/>
            <person name="Pagani I."/>
            <person name="Ivanova N."/>
            <person name="Mikhailova N."/>
            <person name="Pati A."/>
            <person name="Chen A."/>
            <person name="Palaniappan K."/>
            <person name="Land M."/>
            <person name="Hauser L."/>
            <person name="Pan C."/>
            <person name="Jeffries C.D."/>
            <person name="Detter J.C."/>
            <person name="Brambilla E.M."/>
            <person name="Rohde M."/>
            <person name="Djao O.D."/>
            <person name="Goker M."/>
            <person name="Sikorski J."/>
            <person name="Tindall B.J."/>
            <person name="Woyke T."/>
            <person name="Bristow J."/>
            <person name="Eisen J.A."/>
            <person name="Markowitz V."/>
            <person name="Hugenholtz P."/>
            <person name="Kyrpides N.C."/>
            <person name="Klenk H.P."/>
            <person name="Mavromatis K."/>
        </authorList>
    </citation>
    <scope>NUCLEOTIDE SEQUENCE [LARGE SCALE GENOMIC DNA]</scope>
    <source>
        <strain evidence="6">ATCC 29530 / DSM 19594 / LMG 11500 / NCIMB 11436 / LSU 4</strain>
    </source>
</reference>
<dbReference type="RefSeq" id="WP_013929227.1">
    <property type="nucleotide sequence ID" value="NC_015703.1"/>
</dbReference>